<dbReference type="InterPro" id="IPR004299">
    <property type="entry name" value="MBOAT_fam"/>
</dbReference>
<feature type="transmembrane region" description="Helical" evidence="7">
    <location>
        <begin position="53"/>
        <end position="69"/>
    </location>
</feature>
<reference evidence="9" key="2">
    <citation type="submission" date="2008-08" db="EMBL/GenBank/DDBJ databases">
        <authorList>
            <consortium name="Diatom Consortium"/>
            <person name="Grigoriev I."/>
            <person name="Grimwood J."/>
            <person name="Kuo A."/>
            <person name="Otillar R.P."/>
            <person name="Salamov A."/>
            <person name="Detter J.C."/>
            <person name="Lindquist E."/>
            <person name="Shapiro H."/>
            <person name="Lucas S."/>
            <person name="Glavina del Rio T."/>
            <person name="Pitluck S."/>
            <person name="Rokhsar D."/>
            <person name="Bowler C."/>
        </authorList>
    </citation>
    <scope>GENOME REANNOTATION</scope>
    <source>
        <strain evidence="9">CCAP 1055/1</strain>
    </source>
</reference>
<proteinExistence type="predicted"/>
<dbReference type="eggNOG" id="KOG2704">
    <property type="taxonomic scope" value="Eukaryota"/>
</dbReference>
<dbReference type="KEGG" id="pti:PHATRDRAFT_20460"/>
<dbReference type="Proteomes" id="UP000000759">
    <property type="component" value="Chromosome 9"/>
</dbReference>
<feature type="transmembrane region" description="Helical" evidence="7">
    <location>
        <begin position="404"/>
        <end position="423"/>
    </location>
</feature>
<reference evidence="8 9" key="1">
    <citation type="journal article" date="2008" name="Nature">
        <title>The Phaeodactylum genome reveals the evolutionary history of diatom genomes.</title>
        <authorList>
            <person name="Bowler C."/>
            <person name="Allen A.E."/>
            <person name="Badger J.H."/>
            <person name="Grimwood J."/>
            <person name="Jabbari K."/>
            <person name="Kuo A."/>
            <person name="Maheswari U."/>
            <person name="Martens C."/>
            <person name="Maumus F."/>
            <person name="Otillar R.P."/>
            <person name="Rayko E."/>
            <person name="Salamov A."/>
            <person name="Vandepoele K."/>
            <person name="Beszteri B."/>
            <person name="Gruber A."/>
            <person name="Heijde M."/>
            <person name="Katinka M."/>
            <person name="Mock T."/>
            <person name="Valentin K."/>
            <person name="Verret F."/>
            <person name="Berges J.A."/>
            <person name="Brownlee C."/>
            <person name="Cadoret J.P."/>
            <person name="Chiovitti A."/>
            <person name="Choi C.J."/>
            <person name="Coesel S."/>
            <person name="De Martino A."/>
            <person name="Detter J.C."/>
            <person name="Durkin C."/>
            <person name="Falciatore A."/>
            <person name="Fournet J."/>
            <person name="Haruta M."/>
            <person name="Huysman M.J."/>
            <person name="Jenkins B.D."/>
            <person name="Jiroutova K."/>
            <person name="Jorgensen R.E."/>
            <person name="Joubert Y."/>
            <person name="Kaplan A."/>
            <person name="Kroger N."/>
            <person name="Kroth P.G."/>
            <person name="La Roche J."/>
            <person name="Lindquist E."/>
            <person name="Lommer M."/>
            <person name="Martin-Jezequel V."/>
            <person name="Lopez P.J."/>
            <person name="Lucas S."/>
            <person name="Mangogna M."/>
            <person name="McGinnis K."/>
            <person name="Medlin L.K."/>
            <person name="Montsant A."/>
            <person name="Oudot-Le Secq M.P."/>
            <person name="Napoli C."/>
            <person name="Obornik M."/>
            <person name="Parker M.S."/>
            <person name="Petit J.L."/>
            <person name="Porcel B.M."/>
            <person name="Poulsen N."/>
            <person name="Robison M."/>
            <person name="Rychlewski L."/>
            <person name="Rynearson T.A."/>
            <person name="Schmutz J."/>
            <person name="Shapiro H."/>
            <person name="Siaut M."/>
            <person name="Stanley M."/>
            <person name="Sussman M.R."/>
            <person name="Taylor A.R."/>
            <person name="Vardi A."/>
            <person name="von Dassow P."/>
            <person name="Vyverman W."/>
            <person name="Willis A."/>
            <person name="Wyrwicz L.S."/>
            <person name="Rokhsar D.S."/>
            <person name="Weissenbach J."/>
            <person name="Armbrust E.V."/>
            <person name="Green B.R."/>
            <person name="Van de Peer Y."/>
            <person name="Grigoriev I.V."/>
        </authorList>
    </citation>
    <scope>NUCLEOTIDE SEQUENCE [LARGE SCALE GENOMIC DNA]</scope>
    <source>
        <strain evidence="8 9">CCAP 1055/1</strain>
    </source>
</reference>
<dbReference type="GO" id="GO:0016746">
    <property type="term" value="F:acyltransferase activity"/>
    <property type="evidence" value="ECO:0007669"/>
    <property type="project" value="UniProtKB-KW"/>
</dbReference>
<dbReference type="AlphaFoldDB" id="B7G018"/>
<evidence type="ECO:0000256" key="7">
    <source>
        <dbReference type="SAM" id="Phobius"/>
    </source>
</evidence>
<evidence type="ECO:0000313" key="8">
    <source>
        <dbReference type="EMBL" id="EEC48011.1"/>
    </source>
</evidence>
<dbReference type="InterPro" id="IPR049941">
    <property type="entry name" value="LPLAT_7/PORCN-like"/>
</dbReference>
<keyword evidence="4 7" id="KW-1133">Transmembrane helix</keyword>
<dbReference type="STRING" id="556484.B7G018"/>
<dbReference type="EMBL" id="CM000612">
    <property type="protein sequence ID" value="EEC48011.1"/>
    <property type="molecule type" value="Genomic_DNA"/>
</dbReference>
<evidence type="ECO:0000256" key="5">
    <source>
        <dbReference type="ARBA" id="ARBA00023136"/>
    </source>
</evidence>
<keyword evidence="2" id="KW-0808">Transferase</keyword>
<dbReference type="PaxDb" id="2850-Phatr20460"/>
<keyword evidence="3 7" id="KW-0812">Transmembrane</keyword>
<dbReference type="GO" id="GO:0030258">
    <property type="term" value="P:lipid modification"/>
    <property type="evidence" value="ECO:0007669"/>
    <property type="project" value="TreeGrafter"/>
</dbReference>
<keyword evidence="6" id="KW-0012">Acyltransferase</keyword>
<sequence>MSLPEALTKVLDQSIEFVYALGPIFEPTVFLVPGVVREQVQALSDAIGFDVETLNYCLGLFLCYPLALIMNTIPYGQLRHLFSFLLGAFLLQFTLGVQWIHQLVTSLIAYGLLAILPRQTTSTLVPLFAMLYLVMGHLHRQYTNYLGYDLDFTGAQMVLTQKLYMIAYNLYDGEVLSQGKDSKAAKKCSEYALPQLPNLIEFLGYTFCFSNVLSGPVFEFSVYRDVCSGQILFDDAGKPRGKIPSNVWPTLRPLLTSLINMGLFVFLGGMFPLNDPSNPQGSTPVVLTADFLAKPWHVRYGYMWVGLLAVRQKYYFAWKNSEGANNLWYAGFQGFDEEGKPKGWENCSNMNIWGFETASNVQTLSKEWNKKTSVWLTRYVYIRTNGSLIAVYSMSAFWHGFYPGYYLFFMSIPMLTVCERLGRKKISPYFSKEKWSLYGIVTILFTSLAVEYMVSPFPLLALDRSWNNWKSHYFFGHIGCVVFYLIVSVLPTPKKEKKE</sequence>
<feature type="transmembrane region" description="Helical" evidence="7">
    <location>
        <begin position="474"/>
        <end position="492"/>
    </location>
</feature>
<dbReference type="OrthoDB" id="286734at2759"/>
<dbReference type="GO" id="GO:0016020">
    <property type="term" value="C:membrane"/>
    <property type="evidence" value="ECO:0007669"/>
    <property type="project" value="UniProtKB-SubCell"/>
</dbReference>
<name>B7G018_PHATC</name>
<feature type="transmembrane region" description="Helical" evidence="7">
    <location>
        <begin position="435"/>
        <end position="454"/>
    </location>
</feature>
<dbReference type="RefSeq" id="XP_002180603.1">
    <property type="nucleotide sequence ID" value="XM_002180567.1"/>
</dbReference>
<gene>
    <name evidence="8" type="ORF">PHATRDRAFT_20460</name>
</gene>
<evidence type="ECO:0000256" key="1">
    <source>
        <dbReference type="ARBA" id="ARBA00004141"/>
    </source>
</evidence>
<dbReference type="PANTHER" id="PTHR13906:SF4">
    <property type="entry name" value="LYSOPHOSPHOLIPID ACYLTRANSFERASE 6"/>
    <property type="match status" value="1"/>
</dbReference>
<feature type="transmembrane region" description="Helical" evidence="7">
    <location>
        <begin position="107"/>
        <end position="134"/>
    </location>
</feature>
<keyword evidence="9" id="KW-1185">Reference proteome</keyword>
<dbReference type="GeneID" id="7201336"/>
<evidence type="ECO:0008006" key="10">
    <source>
        <dbReference type="Google" id="ProtNLM"/>
    </source>
</evidence>
<feature type="transmembrane region" description="Helical" evidence="7">
    <location>
        <begin position="81"/>
        <end position="101"/>
    </location>
</feature>
<evidence type="ECO:0000313" key="9">
    <source>
        <dbReference type="Proteomes" id="UP000000759"/>
    </source>
</evidence>
<dbReference type="Pfam" id="PF03062">
    <property type="entry name" value="MBOAT"/>
    <property type="match status" value="1"/>
</dbReference>
<comment type="subcellular location">
    <subcellularLocation>
        <location evidence="1">Membrane</location>
        <topology evidence="1">Multi-pass membrane protein</topology>
    </subcellularLocation>
</comment>
<accession>B7G018</accession>
<dbReference type="PANTHER" id="PTHR13906">
    <property type="entry name" value="PORCUPINE"/>
    <property type="match status" value="1"/>
</dbReference>
<keyword evidence="5 7" id="KW-0472">Membrane</keyword>
<protein>
    <recommendedName>
        <fullName evidence="10">Lysophospholipid acyltransferase</fullName>
    </recommendedName>
</protein>
<dbReference type="InParanoid" id="B7G018"/>
<evidence type="ECO:0000256" key="6">
    <source>
        <dbReference type="ARBA" id="ARBA00023315"/>
    </source>
</evidence>
<evidence type="ECO:0000256" key="3">
    <source>
        <dbReference type="ARBA" id="ARBA00022692"/>
    </source>
</evidence>
<evidence type="ECO:0000256" key="2">
    <source>
        <dbReference type="ARBA" id="ARBA00022679"/>
    </source>
</evidence>
<feature type="transmembrane region" description="Helical" evidence="7">
    <location>
        <begin position="380"/>
        <end position="398"/>
    </location>
</feature>
<organism evidence="8 9">
    <name type="scientific">Phaeodactylum tricornutum (strain CCAP 1055/1)</name>
    <dbReference type="NCBI Taxonomy" id="556484"/>
    <lineage>
        <taxon>Eukaryota</taxon>
        <taxon>Sar</taxon>
        <taxon>Stramenopiles</taxon>
        <taxon>Ochrophyta</taxon>
        <taxon>Bacillariophyta</taxon>
        <taxon>Bacillariophyceae</taxon>
        <taxon>Bacillariophycidae</taxon>
        <taxon>Naviculales</taxon>
        <taxon>Phaeodactylaceae</taxon>
        <taxon>Phaeodactylum</taxon>
    </lineage>
</organism>
<dbReference type="OMA" id="WHGTRPG"/>
<dbReference type="HOGENOM" id="CLU_011340_5_1_1"/>
<evidence type="ECO:0000256" key="4">
    <source>
        <dbReference type="ARBA" id="ARBA00022989"/>
    </source>
</evidence>